<dbReference type="PROSITE" id="PS00018">
    <property type="entry name" value="EF_HAND_1"/>
    <property type="match status" value="1"/>
</dbReference>
<reference evidence="4" key="1">
    <citation type="submission" date="2025-08" db="UniProtKB">
        <authorList>
            <consortium name="RefSeq"/>
        </authorList>
    </citation>
    <scope>IDENTIFICATION</scope>
    <source>
        <tissue evidence="4">Gonads</tissue>
    </source>
</reference>
<name>A0A1S3HNX6_LINAN</name>
<keyword evidence="1" id="KW-0106">Calcium</keyword>
<dbReference type="Gene3D" id="1.10.238.10">
    <property type="entry name" value="EF-hand"/>
    <property type="match status" value="1"/>
</dbReference>
<feature type="domain" description="EF-hand" evidence="2">
    <location>
        <begin position="197"/>
        <end position="223"/>
    </location>
</feature>
<dbReference type="InterPro" id="IPR002048">
    <property type="entry name" value="EF_hand_dom"/>
</dbReference>
<evidence type="ECO:0000256" key="1">
    <source>
        <dbReference type="ARBA" id="ARBA00022837"/>
    </source>
</evidence>
<sequence>MVIMSKIFQASKGLLKITQSCRGLARVTPGRQGLREIVQPGSCRGLARVIPDSHRLGKIVHGFSPEYAPCRQPVRELANQPARFKKAPVDYPPLTGSDHCRRKLRTIFKCMDSNGDGFITKEDFETSARRVAEYLKLNDEQAEHILKQRLAIWELMSKATQDTPKVSEEEYVGLAVSVRNQSGYRQEFFPMLVSVEFNAMDIDGDGIISKEEHKAFFYSINVPVEESKKCL</sequence>
<evidence type="ECO:0000313" key="3">
    <source>
        <dbReference type="Proteomes" id="UP000085678"/>
    </source>
</evidence>
<dbReference type="Pfam" id="PF13202">
    <property type="entry name" value="EF-hand_5"/>
    <property type="match status" value="2"/>
</dbReference>
<dbReference type="AlphaFoldDB" id="A0A1S3HNX6"/>
<dbReference type="InterPro" id="IPR018247">
    <property type="entry name" value="EF_Hand_1_Ca_BS"/>
</dbReference>
<dbReference type="Proteomes" id="UP000085678">
    <property type="component" value="Unplaced"/>
</dbReference>
<gene>
    <name evidence="4" type="primary">LOC106156868</name>
</gene>
<evidence type="ECO:0000259" key="2">
    <source>
        <dbReference type="PROSITE" id="PS50222"/>
    </source>
</evidence>
<dbReference type="OrthoDB" id="6242242at2759"/>
<dbReference type="InParanoid" id="A0A1S3HNX6"/>
<dbReference type="GO" id="GO:0005509">
    <property type="term" value="F:calcium ion binding"/>
    <property type="evidence" value="ECO:0007669"/>
    <property type="project" value="InterPro"/>
</dbReference>
<dbReference type="SUPFAM" id="SSF47473">
    <property type="entry name" value="EF-hand"/>
    <property type="match status" value="1"/>
</dbReference>
<evidence type="ECO:0000313" key="4">
    <source>
        <dbReference type="RefSeq" id="XP_013387753.1"/>
    </source>
</evidence>
<proteinExistence type="predicted"/>
<feature type="domain" description="EF-hand" evidence="2">
    <location>
        <begin position="99"/>
        <end position="134"/>
    </location>
</feature>
<protein>
    <submittedName>
        <fullName evidence="4">Luciferin-binding protein</fullName>
    </submittedName>
</protein>
<dbReference type="GeneID" id="106156868"/>
<accession>A0A1S3HNX6</accession>
<dbReference type="InterPro" id="IPR011992">
    <property type="entry name" value="EF-hand-dom_pair"/>
</dbReference>
<dbReference type="KEGG" id="lak:106156868"/>
<dbReference type="SMART" id="SM00054">
    <property type="entry name" value="EFh"/>
    <property type="match status" value="2"/>
</dbReference>
<keyword evidence="3" id="KW-1185">Reference proteome</keyword>
<dbReference type="RefSeq" id="XP_013387753.1">
    <property type="nucleotide sequence ID" value="XM_013532299.1"/>
</dbReference>
<organism evidence="3 4">
    <name type="scientific">Lingula anatina</name>
    <name type="common">Brachiopod</name>
    <name type="synonym">Lingula unguis</name>
    <dbReference type="NCBI Taxonomy" id="7574"/>
    <lineage>
        <taxon>Eukaryota</taxon>
        <taxon>Metazoa</taxon>
        <taxon>Spiralia</taxon>
        <taxon>Lophotrochozoa</taxon>
        <taxon>Brachiopoda</taxon>
        <taxon>Linguliformea</taxon>
        <taxon>Lingulata</taxon>
        <taxon>Lingulida</taxon>
        <taxon>Linguloidea</taxon>
        <taxon>Lingulidae</taxon>
        <taxon>Lingula</taxon>
    </lineage>
</organism>
<dbReference type="PROSITE" id="PS50222">
    <property type="entry name" value="EF_HAND_2"/>
    <property type="match status" value="2"/>
</dbReference>